<accession>A0ABX2F9D7</accession>
<name>A0ABX2F9D7_9PSEU</name>
<gene>
    <name evidence="3" type="ORF">GC106_51230</name>
</gene>
<evidence type="ECO:0000256" key="1">
    <source>
        <dbReference type="ARBA" id="ARBA00009199"/>
    </source>
</evidence>
<dbReference type="Proteomes" id="UP000763557">
    <property type="component" value="Unassembled WGS sequence"/>
</dbReference>
<feature type="domain" description="Amidase" evidence="2">
    <location>
        <begin position="1"/>
        <end position="356"/>
    </location>
</feature>
<reference evidence="3 4" key="1">
    <citation type="submission" date="2020-01" db="EMBL/GenBank/DDBJ databases">
        <title>Kibdelosporangium persica a novel Actinomycetes from a hot desert in Iran.</title>
        <authorList>
            <person name="Safaei N."/>
            <person name="Zaburannyi N."/>
            <person name="Mueller R."/>
            <person name="Wink J."/>
        </authorList>
    </citation>
    <scope>NUCLEOTIDE SEQUENCE [LARGE SCALE GENOMIC DNA]</scope>
    <source>
        <strain evidence="3 4">4NS15</strain>
    </source>
</reference>
<dbReference type="Pfam" id="PF01425">
    <property type="entry name" value="Amidase"/>
    <property type="match status" value="1"/>
</dbReference>
<proteinExistence type="inferred from homology"/>
<dbReference type="InterPro" id="IPR023631">
    <property type="entry name" value="Amidase_dom"/>
</dbReference>
<evidence type="ECO:0000313" key="4">
    <source>
        <dbReference type="Proteomes" id="UP000763557"/>
    </source>
</evidence>
<dbReference type="PROSITE" id="PS00571">
    <property type="entry name" value="AMIDASES"/>
    <property type="match status" value="1"/>
</dbReference>
<comment type="similarity">
    <text evidence="1">Belongs to the amidase family.</text>
</comment>
<organism evidence="3 4">
    <name type="scientific">Kibdelosporangium persicum</name>
    <dbReference type="NCBI Taxonomy" id="2698649"/>
    <lineage>
        <taxon>Bacteria</taxon>
        <taxon>Bacillati</taxon>
        <taxon>Actinomycetota</taxon>
        <taxon>Actinomycetes</taxon>
        <taxon>Pseudonocardiales</taxon>
        <taxon>Pseudonocardiaceae</taxon>
        <taxon>Kibdelosporangium</taxon>
    </lineage>
</organism>
<dbReference type="RefSeq" id="WP_173136343.1">
    <property type="nucleotide sequence ID" value="NZ_JAAATY010000017.1"/>
</dbReference>
<evidence type="ECO:0000259" key="2">
    <source>
        <dbReference type="Pfam" id="PF01425"/>
    </source>
</evidence>
<dbReference type="Gene3D" id="3.90.1300.10">
    <property type="entry name" value="Amidase signature (AS) domain"/>
    <property type="match status" value="1"/>
</dbReference>
<sequence length="377" mass="39920">GVRTTRGSSLFADHVPEADATAVARLRAAGGIPLAKTNLPEMSYWTETDNLLVGRSLNPYDPERTPGGSSGGESAAIAAGLSPLGLGSDVAISVRGPAHDTGIASIKPTHGRVPCTGHFPHVLRRWWHTGPMARSVRDLRLALSVLEGPDRLDPYAVALPGARPGGPVRIGWTTDAFGPIDPEVAGTVTAAATALSGLGFPVEQVGIPWLAEHDCTRISATLFTAEMLPYLRGITAGREAELHPVIARTLQAPDVTIADYLAAEREVEQLRSVFTGWFQDYDVLVCPVVTIPAPPHAQSSYVVGGQKVPARNVMRATVPFNLTGLPAVSLPFGTTASGLPIGVQLVGTWWADHDLLALAERLESVSPVRDRRPPLQP</sequence>
<keyword evidence="4" id="KW-1185">Reference proteome</keyword>
<feature type="non-terminal residue" evidence="3">
    <location>
        <position position="1"/>
    </location>
</feature>
<protein>
    <submittedName>
        <fullName evidence="3">Glutamyl-tRNA(Gln) amidotransferase subunit A</fullName>
    </submittedName>
</protein>
<evidence type="ECO:0000313" key="3">
    <source>
        <dbReference type="EMBL" id="NRN67882.1"/>
    </source>
</evidence>
<comment type="caution">
    <text evidence="3">The sequence shown here is derived from an EMBL/GenBank/DDBJ whole genome shotgun (WGS) entry which is preliminary data.</text>
</comment>
<dbReference type="InterPro" id="IPR036928">
    <property type="entry name" value="AS_sf"/>
</dbReference>
<dbReference type="InterPro" id="IPR020556">
    <property type="entry name" value="Amidase_CS"/>
</dbReference>
<dbReference type="InterPro" id="IPR000120">
    <property type="entry name" value="Amidase"/>
</dbReference>
<dbReference type="PANTHER" id="PTHR11895">
    <property type="entry name" value="TRANSAMIDASE"/>
    <property type="match status" value="1"/>
</dbReference>
<dbReference type="SUPFAM" id="SSF75304">
    <property type="entry name" value="Amidase signature (AS) enzymes"/>
    <property type="match status" value="1"/>
</dbReference>
<dbReference type="EMBL" id="JAAATY010000017">
    <property type="protein sequence ID" value="NRN67882.1"/>
    <property type="molecule type" value="Genomic_DNA"/>
</dbReference>
<dbReference type="PANTHER" id="PTHR11895:SF7">
    <property type="entry name" value="GLUTAMYL-TRNA(GLN) AMIDOTRANSFERASE SUBUNIT A, MITOCHONDRIAL"/>
    <property type="match status" value="1"/>
</dbReference>